<comment type="caution">
    <text evidence="3">The sequence shown here is derived from an EMBL/GenBank/DDBJ whole genome shotgun (WGS) entry which is preliminary data.</text>
</comment>
<dbReference type="Proteomes" id="UP000247602">
    <property type="component" value="Unassembled WGS sequence"/>
</dbReference>
<protein>
    <submittedName>
        <fullName evidence="3">Uncharacterized protein</fullName>
    </submittedName>
</protein>
<evidence type="ECO:0000313" key="4">
    <source>
        <dbReference type="Proteomes" id="UP000247602"/>
    </source>
</evidence>
<evidence type="ECO:0000313" key="5">
    <source>
        <dbReference type="Proteomes" id="UP000580718"/>
    </source>
</evidence>
<reference evidence="3 4" key="1">
    <citation type="submission" date="2018-06" db="EMBL/GenBank/DDBJ databases">
        <title>Draft genome sequence of Modestobacter versicolor CP153-2.</title>
        <authorList>
            <person name="Gundlapally S.R."/>
        </authorList>
    </citation>
    <scope>NUCLEOTIDE SEQUENCE [LARGE SCALE GENOMIC DNA]</scope>
    <source>
        <strain evidence="3 4">CP153-2</strain>
    </source>
</reference>
<keyword evidence="4" id="KW-1185">Reference proteome</keyword>
<dbReference type="EMBL" id="QKNV01000244">
    <property type="protein sequence ID" value="PZA19948.1"/>
    <property type="molecule type" value="Genomic_DNA"/>
</dbReference>
<dbReference type="OrthoDB" id="5188909at2"/>
<dbReference type="AlphaFoldDB" id="A0A323VIQ6"/>
<feature type="transmembrane region" description="Helical" evidence="1">
    <location>
        <begin position="42"/>
        <end position="61"/>
    </location>
</feature>
<evidence type="ECO:0000313" key="3">
    <source>
        <dbReference type="EMBL" id="PZA19948.1"/>
    </source>
</evidence>
<reference evidence="2 5" key="2">
    <citation type="submission" date="2020-08" db="EMBL/GenBank/DDBJ databases">
        <title>Sequencing the genomes of 1000 actinobacteria strains.</title>
        <authorList>
            <person name="Klenk H.-P."/>
        </authorList>
    </citation>
    <scope>NUCLEOTIDE SEQUENCE [LARGE SCALE GENOMIC DNA]</scope>
    <source>
        <strain evidence="2 5">DSM 16678</strain>
    </source>
</reference>
<evidence type="ECO:0000313" key="2">
    <source>
        <dbReference type="EMBL" id="MBB3674917.1"/>
    </source>
</evidence>
<keyword evidence="1" id="KW-0812">Transmembrane</keyword>
<keyword evidence="1" id="KW-1133">Transmembrane helix</keyword>
<proteinExistence type="predicted"/>
<accession>A0A323VIQ6</accession>
<organism evidence="3 4">
    <name type="scientific">Modestobacter versicolor</name>
    <dbReference type="NCBI Taxonomy" id="429133"/>
    <lineage>
        <taxon>Bacteria</taxon>
        <taxon>Bacillati</taxon>
        <taxon>Actinomycetota</taxon>
        <taxon>Actinomycetes</taxon>
        <taxon>Geodermatophilales</taxon>
        <taxon>Geodermatophilaceae</taxon>
        <taxon>Modestobacter</taxon>
    </lineage>
</organism>
<dbReference type="EMBL" id="JACIBU010000001">
    <property type="protein sequence ID" value="MBB3674917.1"/>
    <property type="molecule type" value="Genomic_DNA"/>
</dbReference>
<gene>
    <name evidence="3" type="ORF">DMO24_17985</name>
    <name evidence="2" type="ORF">FHX36_000652</name>
</gene>
<evidence type="ECO:0000256" key="1">
    <source>
        <dbReference type="SAM" id="Phobius"/>
    </source>
</evidence>
<dbReference type="RefSeq" id="WP_110553579.1">
    <property type="nucleotide sequence ID" value="NZ_JACIBU010000001.1"/>
</dbReference>
<sequence>MTPTEERVAERLRELATLAGPPGGPSTAERAAFHDRTRRRRALGRTVAAVAVVVVASTALLTRPESPAPSLVADTRTPAAVLAARTVPDAYELPPRGSLAGDEEFLAGVAALDWSETVINGQAWSTDPGSRRVVYAADVPGGHRWAVVLGRSGVQWMYAWFRGPAGADPDELELALPPERIVRGHVLALVDMSAPRGPLVVLGRPGDGAEYSPSLDRMPDGTLARQFAPLPVVDGVPLGTVTTPITWDAGQVLLVRDGHRIDLDLLRTGHPVSTLVYGTGMPDPAVLTPCMAALGIDVELDGSGGASWTDSSTGRLSSAEQAEREAAVEGCFAVATGGG</sequence>
<keyword evidence="1" id="KW-0472">Membrane</keyword>
<dbReference type="Proteomes" id="UP000580718">
    <property type="component" value="Unassembled WGS sequence"/>
</dbReference>
<name>A0A323VIQ6_9ACTN</name>